<organism evidence="3 4">
    <name type="scientific">Jingyaoa shaoxingensis</name>
    <dbReference type="NCBI Taxonomy" id="2763671"/>
    <lineage>
        <taxon>Bacteria</taxon>
        <taxon>Bacillati</taxon>
        <taxon>Bacillota</taxon>
        <taxon>Clostridia</taxon>
        <taxon>Lachnospirales</taxon>
        <taxon>Lachnospiraceae</taxon>
        <taxon>Jingyaoa</taxon>
    </lineage>
</organism>
<name>A0ABR7N8A2_9FIRM</name>
<comment type="similarity">
    <text evidence="1">Belongs to the flavoredoxin family.</text>
</comment>
<dbReference type="PANTHER" id="PTHR43567">
    <property type="entry name" value="FLAVOREDOXIN-RELATED-RELATED"/>
    <property type="match status" value="1"/>
</dbReference>
<dbReference type="EMBL" id="JACRSZ010000004">
    <property type="protein sequence ID" value="MBC8572627.1"/>
    <property type="molecule type" value="Genomic_DNA"/>
</dbReference>
<comment type="caution">
    <text evidence="3">The sequence shown here is derived from an EMBL/GenBank/DDBJ whole genome shotgun (WGS) entry which is preliminary data.</text>
</comment>
<evidence type="ECO:0000256" key="1">
    <source>
        <dbReference type="ARBA" id="ARBA00038054"/>
    </source>
</evidence>
<evidence type="ECO:0000259" key="2">
    <source>
        <dbReference type="Pfam" id="PF01613"/>
    </source>
</evidence>
<dbReference type="RefSeq" id="WP_249307657.1">
    <property type="nucleotide sequence ID" value="NZ_JACRSZ010000004.1"/>
</dbReference>
<dbReference type="Gene3D" id="2.30.110.10">
    <property type="entry name" value="Electron Transport, Fmn-binding Protein, Chain A"/>
    <property type="match status" value="1"/>
</dbReference>
<reference evidence="3 4" key="1">
    <citation type="submission" date="2020-08" db="EMBL/GenBank/DDBJ databases">
        <title>Genome public.</title>
        <authorList>
            <person name="Liu C."/>
            <person name="Sun Q."/>
        </authorList>
    </citation>
    <scope>NUCLEOTIDE SEQUENCE [LARGE SCALE GENOMIC DNA]</scope>
    <source>
        <strain evidence="3 4">NSJ-46</strain>
    </source>
</reference>
<dbReference type="InterPro" id="IPR052174">
    <property type="entry name" value="Flavoredoxin"/>
</dbReference>
<dbReference type="Pfam" id="PF01613">
    <property type="entry name" value="Flavin_Reduct"/>
    <property type="match status" value="1"/>
</dbReference>
<keyword evidence="4" id="KW-1185">Reference proteome</keyword>
<accession>A0ABR7N8A2</accession>
<evidence type="ECO:0000313" key="4">
    <source>
        <dbReference type="Proteomes" id="UP000657421"/>
    </source>
</evidence>
<feature type="domain" description="Flavin reductase like" evidence="2">
    <location>
        <begin position="18"/>
        <end position="166"/>
    </location>
</feature>
<dbReference type="SUPFAM" id="SSF50475">
    <property type="entry name" value="FMN-binding split barrel"/>
    <property type="match status" value="1"/>
</dbReference>
<sequence>MAFREIKPEELNFNPFQRIGKQWMLITAGNESGYNTMTASWGGAGVMWGKPSVTAYIRPQRYTKEFVDREGTFTLSFYGEEYRKALNLFGTVSGKDRDKIKEAGFTPYFTDGTVAFEEAEVILVCRKMYADEIKPEKFIDKKAEEKWYPQKDYHTMYIAEVEKVLIKE</sequence>
<evidence type="ECO:0000313" key="3">
    <source>
        <dbReference type="EMBL" id="MBC8572627.1"/>
    </source>
</evidence>
<dbReference type="Proteomes" id="UP000657421">
    <property type="component" value="Unassembled WGS sequence"/>
</dbReference>
<gene>
    <name evidence="3" type="ORF">H8716_05935</name>
</gene>
<dbReference type="PANTHER" id="PTHR43567:SF5">
    <property type="entry name" value="HYPOTHETICAL CYTOSOLIC PROTEIN"/>
    <property type="match status" value="1"/>
</dbReference>
<dbReference type="InterPro" id="IPR012349">
    <property type="entry name" value="Split_barrel_FMN-bd"/>
</dbReference>
<protein>
    <submittedName>
        <fullName evidence="3">Flavin reductase</fullName>
    </submittedName>
</protein>
<proteinExistence type="inferred from homology"/>
<dbReference type="InterPro" id="IPR002563">
    <property type="entry name" value="Flavin_Rdtase-like_dom"/>
</dbReference>